<keyword evidence="3" id="KW-1185">Reference proteome</keyword>
<dbReference type="InterPro" id="IPR036291">
    <property type="entry name" value="NAD(P)-bd_dom_sf"/>
</dbReference>
<dbReference type="PANTHER" id="PTHR15020:SF11">
    <property type="entry name" value="OS06G0360300 PROTEIN"/>
    <property type="match status" value="1"/>
</dbReference>
<dbReference type="EMBL" id="JAPDNS010000002">
    <property type="protein sequence ID" value="MCW3485525.1"/>
    <property type="molecule type" value="Genomic_DNA"/>
</dbReference>
<name>A0ABT3INI2_9BACT</name>
<feature type="domain" description="NAD(P)-binding" evidence="1">
    <location>
        <begin position="7"/>
        <end position="223"/>
    </location>
</feature>
<comment type="caution">
    <text evidence="2">The sequence shown here is derived from an EMBL/GenBank/DDBJ whole genome shotgun (WGS) entry which is preliminary data.</text>
</comment>
<reference evidence="2 3" key="1">
    <citation type="submission" date="2022-10" db="EMBL/GenBank/DDBJ databases">
        <title>Chitinophaga nivalis PC15 sp. nov., isolated from Pyeongchang county, South Korea.</title>
        <authorList>
            <person name="Trinh H.N."/>
        </authorList>
    </citation>
    <scope>NUCLEOTIDE SEQUENCE [LARGE SCALE GENOMIC DNA]</scope>
    <source>
        <strain evidence="2 3">PC14</strain>
    </source>
</reference>
<evidence type="ECO:0000313" key="2">
    <source>
        <dbReference type="EMBL" id="MCW3485525.1"/>
    </source>
</evidence>
<proteinExistence type="predicted"/>
<dbReference type="Gene3D" id="3.40.50.720">
    <property type="entry name" value="NAD(P)-binding Rossmann-like Domain"/>
    <property type="match status" value="1"/>
</dbReference>
<dbReference type="RefSeq" id="WP_264732034.1">
    <property type="nucleotide sequence ID" value="NZ_JAPDNR010000001.1"/>
</dbReference>
<organism evidence="2 3">
    <name type="scientific">Chitinophaga nivalis</name>
    <dbReference type="NCBI Taxonomy" id="2991709"/>
    <lineage>
        <taxon>Bacteria</taxon>
        <taxon>Pseudomonadati</taxon>
        <taxon>Bacteroidota</taxon>
        <taxon>Chitinophagia</taxon>
        <taxon>Chitinophagales</taxon>
        <taxon>Chitinophagaceae</taxon>
        <taxon>Chitinophaga</taxon>
    </lineage>
</organism>
<dbReference type="PANTHER" id="PTHR15020">
    <property type="entry name" value="FLAVIN REDUCTASE-RELATED"/>
    <property type="match status" value="1"/>
</dbReference>
<protein>
    <submittedName>
        <fullName evidence="2">SDR family oxidoreductase</fullName>
    </submittedName>
</protein>
<dbReference type="Pfam" id="PF13460">
    <property type="entry name" value="NAD_binding_10"/>
    <property type="match status" value="1"/>
</dbReference>
<gene>
    <name evidence="2" type="ORF">OL497_16565</name>
</gene>
<evidence type="ECO:0000259" key="1">
    <source>
        <dbReference type="Pfam" id="PF13460"/>
    </source>
</evidence>
<evidence type="ECO:0000313" key="3">
    <source>
        <dbReference type="Proteomes" id="UP001207742"/>
    </source>
</evidence>
<dbReference type="InterPro" id="IPR016040">
    <property type="entry name" value="NAD(P)-bd_dom"/>
</dbReference>
<accession>A0ABT3INI2</accession>
<dbReference type="SUPFAM" id="SSF51735">
    <property type="entry name" value="NAD(P)-binding Rossmann-fold domains"/>
    <property type="match status" value="1"/>
</dbReference>
<dbReference type="Proteomes" id="UP001207742">
    <property type="component" value="Unassembled WGS sequence"/>
</dbReference>
<sequence>MITLVVGASGATGKLLIDQLLSAGQWVKILVRATSQIPDAWLHHARITVLRVNDITRIPVNELSAHLQDCQSVAVCLGHTLNLKGIYGPPRRLVTDMVQLLCTAIRKNTPEKPFRFVLMNTAGNSNRDLNEPVSFGQKIVIGLLRLLLPPHPDNEKAADYLRLKTGGQNPFIEWVAVRPDSLINNAYVTAYTLHPSPTRSALFNPGQTSRINVSHFMAQLLTDDNTWHQWKGQMPVIYNATTSLNKATTHQPADRT</sequence>